<name>A0A2K3NXC6_TRIPR</name>
<sequence length="88" mass="9482">MVSYSSPTGTSLALTSLRSAIPREFFQSIGIDSGTGKTTAKRTNLSVKSQIKNPRLSLIGSGITKSMEKAKKEVKIGTCDFKLFPTLQ</sequence>
<gene>
    <name evidence="1" type="ORF">L195_g004188</name>
</gene>
<dbReference type="Proteomes" id="UP000236291">
    <property type="component" value="Unassembled WGS sequence"/>
</dbReference>
<evidence type="ECO:0000313" key="2">
    <source>
        <dbReference type="Proteomes" id="UP000236291"/>
    </source>
</evidence>
<dbReference type="EMBL" id="ASHM01002033">
    <property type="protein sequence ID" value="PNY07686.1"/>
    <property type="molecule type" value="Genomic_DNA"/>
</dbReference>
<accession>A0A2K3NXC6</accession>
<reference evidence="1 2" key="2">
    <citation type="journal article" date="2017" name="Front. Plant Sci.">
        <title>Gene Classification and Mining of Molecular Markers Useful in Red Clover (Trifolium pratense) Breeding.</title>
        <authorList>
            <person name="Istvanek J."/>
            <person name="Dluhosova J."/>
            <person name="Dluhos P."/>
            <person name="Patkova L."/>
            <person name="Nedelnik J."/>
            <person name="Repkova J."/>
        </authorList>
    </citation>
    <scope>NUCLEOTIDE SEQUENCE [LARGE SCALE GENOMIC DNA]</scope>
    <source>
        <strain evidence="2">cv. Tatra</strain>
        <tissue evidence="1">Young leaves</tissue>
    </source>
</reference>
<organism evidence="1 2">
    <name type="scientific">Trifolium pratense</name>
    <name type="common">Red clover</name>
    <dbReference type="NCBI Taxonomy" id="57577"/>
    <lineage>
        <taxon>Eukaryota</taxon>
        <taxon>Viridiplantae</taxon>
        <taxon>Streptophyta</taxon>
        <taxon>Embryophyta</taxon>
        <taxon>Tracheophyta</taxon>
        <taxon>Spermatophyta</taxon>
        <taxon>Magnoliopsida</taxon>
        <taxon>eudicotyledons</taxon>
        <taxon>Gunneridae</taxon>
        <taxon>Pentapetalae</taxon>
        <taxon>rosids</taxon>
        <taxon>fabids</taxon>
        <taxon>Fabales</taxon>
        <taxon>Fabaceae</taxon>
        <taxon>Papilionoideae</taxon>
        <taxon>50 kb inversion clade</taxon>
        <taxon>NPAAA clade</taxon>
        <taxon>Hologalegina</taxon>
        <taxon>IRL clade</taxon>
        <taxon>Trifolieae</taxon>
        <taxon>Trifolium</taxon>
    </lineage>
</organism>
<protein>
    <submittedName>
        <fullName evidence="1">Uncharacterized protein</fullName>
    </submittedName>
</protein>
<evidence type="ECO:0000313" key="1">
    <source>
        <dbReference type="EMBL" id="PNY07686.1"/>
    </source>
</evidence>
<reference evidence="1 2" key="1">
    <citation type="journal article" date="2014" name="Am. J. Bot.">
        <title>Genome assembly and annotation for red clover (Trifolium pratense; Fabaceae).</title>
        <authorList>
            <person name="Istvanek J."/>
            <person name="Jaros M."/>
            <person name="Krenek A."/>
            <person name="Repkova J."/>
        </authorList>
    </citation>
    <scope>NUCLEOTIDE SEQUENCE [LARGE SCALE GENOMIC DNA]</scope>
    <source>
        <strain evidence="2">cv. Tatra</strain>
        <tissue evidence="1">Young leaves</tissue>
    </source>
</reference>
<proteinExistence type="predicted"/>
<comment type="caution">
    <text evidence="1">The sequence shown here is derived from an EMBL/GenBank/DDBJ whole genome shotgun (WGS) entry which is preliminary data.</text>
</comment>
<dbReference type="AlphaFoldDB" id="A0A2K3NXC6"/>